<dbReference type="HOGENOM" id="CLU_2852510_0_0_1"/>
<organism evidence="1 2">
    <name type="scientific">Strigamia maritima</name>
    <name type="common">European centipede</name>
    <name type="synonym">Geophilus maritimus</name>
    <dbReference type="NCBI Taxonomy" id="126957"/>
    <lineage>
        <taxon>Eukaryota</taxon>
        <taxon>Metazoa</taxon>
        <taxon>Ecdysozoa</taxon>
        <taxon>Arthropoda</taxon>
        <taxon>Myriapoda</taxon>
        <taxon>Chilopoda</taxon>
        <taxon>Pleurostigmophora</taxon>
        <taxon>Geophilomorpha</taxon>
        <taxon>Linotaeniidae</taxon>
        <taxon>Strigamia</taxon>
    </lineage>
</organism>
<dbReference type="EMBL" id="JH431980">
    <property type="status" value="NOT_ANNOTATED_CDS"/>
    <property type="molecule type" value="Genomic_DNA"/>
</dbReference>
<sequence>MSAQDEVALTSESPHILCGPTLTQLTMCFKNEGGCNILKALSLEKQSLQTDIERKALNLYDFLHM</sequence>
<reference evidence="1" key="2">
    <citation type="submission" date="2015-02" db="UniProtKB">
        <authorList>
            <consortium name="EnsemblMetazoa"/>
        </authorList>
    </citation>
    <scope>IDENTIFICATION</scope>
</reference>
<dbReference type="EnsemblMetazoa" id="SMAR010570-RA">
    <property type="protein sequence ID" value="SMAR010570-PA"/>
    <property type="gene ID" value="SMAR010570"/>
</dbReference>
<evidence type="ECO:0000313" key="2">
    <source>
        <dbReference type="Proteomes" id="UP000014500"/>
    </source>
</evidence>
<proteinExistence type="predicted"/>
<dbReference type="Proteomes" id="UP000014500">
    <property type="component" value="Unassembled WGS sequence"/>
</dbReference>
<dbReference type="AlphaFoldDB" id="T1JA17"/>
<reference evidence="2" key="1">
    <citation type="submission" date="2011-05" db="EMBL/GenBank/DDBJ databases">
        <authorList>
            <person name="Richards S.R."/>
            <person name="Qu J."/>
            <person name="Jiang H."/>
            <person name="Jhangiani S.N."/>
            <person name="Agravi P."/>
            <person name="Goodspeed R."/>
            <person name="Gross S."/>
            <person name="Mandapat C."/>
            <person name="Jackson L."/>
            <person name="Mathew T."/>
            <person name="Pu L."/>
            <person name="Thornton R."/>
            <person name="Saada N."/>
            <person name="Wilczek-Boney K.B."/>
            <person name="Lee S."/>
            <person name="Kovar C."/>
            <person name="Wu Y."/>
            <person name="Scherer S.E."/>
            <person name="Worley K.C."/>
            <person name="Muzny D.M."/>
            <person name="Gibbs R."/>
        </authorList>
    </citation>
    <scope>NUCLEOTIDE SEQUENCE</scope>
    <source>
        <strain evidence="2">Brora</strain>
    </source>
</reference>
<accession>T1JA17</accession>
<evidence type="ECO:0000313" key="1">
    <source>
        <dbReference type="EnsemblMetazoa" id="SMAR010570-PA"/>
    </source>
</evidence>
<protein>
    <submittedName>
        <fullName evidence="1">Uncharacterized protein</fullName>
    </submittedName>
</protein>
<name>T1JA17_STRMM</name>
<keyword evidence="2" id="KW-1185">Reference proteome</keyword>